<gene>
    <name evidence="2" type="ORF">PHYEVI_LOCUS404</name>
</gene>
<dbReference type="EMBL" id="OU900094">
    <property type="protein sequence ID" value="CAG9853937.1"/>
    <property type="molecule type" value="Genomic_DNA"/>
</dbReference>
<evidence type="ECO:0000256" key="1">
    <source>
        <dbReference type="SAM" id="MobiDB-lite"/>
    </source>
</evidence>
<sequence>MRIHQEGENLNTKLGLGNNSPNSTPPAHTPQTRVTSQWSQTKCNYLKATSIPPSFTLIHPKQLQLQRARESAGLPEKIYRLVRTPDAQFSPIIPPCVRPRSLHVCTSRDSHDADATKGEENAPERTSSKTGLPTGEAAKALMSWRCDGTPPEAEKRPGIRRSGRGRAQMTEHRRSERLMTEP</sequence>
<feature type="compositionally biased region" description="Basic and acidic residues" evidence="1">
    <location>
        <begin position="106"/>
        <end position="127"/>
    </location>
</feature>
<keyword evidence="3" id="KW-1185">Reference proteome</keyword>
<feature type="compositionally biased region" description="Polar residues" evidence="1">
    <location>
        <begin position="29"/>
        <end position="39"/>
    </location>
</feature>
<feature type="compositionally biased region" description="Polar residues" evidence="1">
    <location>
        <begin position="8"/>
        <end position="22"/>
    </location>
</feature>
<evidence type="ECO:0000313" key="2">
    <source>
        <dbReference type="EMBL" id="CAG9853937.1"/>
    </source>
</evidence>
<accession>A0A9N9TFP7</accession>
<name>A0A9N9TFP7_PHYSR</name>
<organism evidence="2 3">
    <name type="scientific">Phyllotreta striolata</name>
    <name type="common">Striped flea beetle</name>
    <name type="synonym">Crioceris striolata</name>
    <dbReference type="NCBI Taxonomy" id="444603"/>
    <lineage>
        <taxon>Eukaryota</taxon>
        <taxon>Metazoa</taxon>
        <taxon>Ecdysozoa</taxon>
        <taxon>Arthropoda</taxon>
        <taxon>Hexapoda</taxon>
        <taxon>Insecta</taxon>
        <taxon>Pterygota</taxon>
        <taxon>Neoptera</taxon>
        <taxon>Endopterygota</taxon>
        <taxon>Coleoptera</taxon>
        <taxon>Polyphaga</taxon>
        <taxon>Cucujiformia</taxon>
        <taxon>Chrysomeloidea</taxon>
        <taxon>Chrysomelidae</taxon>
        <taxon>Galerucinae</taxon>
        <taxon>Alticini</taxon>
        <taxon>Phyllotreta</taxon>
    </lineage>
</organism>
<dbReference type="AlphaFoldDB" id="A0A9N9TFP7"/>
<reference evidence="2" key="1">
    <citation type="submission" date="2022-01" db="EMBL/GenBank/DDBJ databases">
        <authorList>
            <person name="King R."/>
        </authorList>
    </citation>
    <scope>NUCLEOTIDE SEQUENCE</scope>
</reference>
<feature type="region of interest" description="Disordered" evidence="1">
    <location>
        <begin position="1"/>
        <end position="39"/>
    </location>
</feature>
<dbReference type="Proteomes" id="UP001153712">
    <property type="component" value="Chromosome 1"/>
</dbReference>
<feature type="region of interest" description="Disordered" evidence="1">
    <location>
        <begin position="106"/>
        <end position="182"/>
    </location>
</feature>
<evidence type="ECO:0000313" key="3">
    <source>
        <dbReference type="Proteomes" id="UP001153712"/>
    </source>
</evidence>
<feature type="compositionally biased region" description="Basic and acidic residues" evidence="1">
    <location>
        <begin position="169"/>
        <end position="182"/>
    </location>
</feature>
<proteinExistence type="predicted"/>
<protein>
    <submittedName>
        <fullName evidence="2">Uncharacterized protein</fullName>
    </submittedName>
</protein>